<dbReference type="Proteomes" id="UP000199229">
    <property type="component" value="Unassembled WGS sequence"/>
</dbReference>
<keyword evidence="1" id="KW-0732">Signal</keyword>
<dbReference type="STRING" id="582675.SAMN05192565_108194"/>
<protein>
    <submittedName>
        <fullName evidence="2">Uncharacterized protein</fullName>
    </submittedName>
</protein>
<keyword evidence="3" id="KW-1185">Reference proteome</keyword>
<feature type="signal peptide" evidence="1">
    <location>
        <begin position="1"/>
        <end position="33"/>
    </location>
</feature>
<reference evidence="3" key="1">
    <citation type="submission" date="2016-10" db="EMBL/GenBank/DDBJ databases">
        <authorList>
            <person name="Varghese N."/>
            <person name="Submissions S."/>
        </authorList>
    </citation>
    <scope>NUCLEOTIDE SEQUENCE [LARGE SCALE GENOMIC DNA]</scope>
    <source>
        <strain evidence="3">Gh-105</strain>
    </source>
</reference>
<dbReference type="EMBL" id="FOPM01000008">
    <property type="protein sequence ID" value="SFG70917.1"/>
    <property type="molecule type" value="Genomic_DNA"/>
</dbReference>
<dbReference type="AlphaFoldDB" id="A0A1I2U5G7"/>
<organism evidence="2 3">
    <name type="scientific">Methylobacterium gossipiicola</name>
    <dbReference type="NCBI Taxonomy" id="582675"/>
    <lineage>
        <taxon>Bacteria</taxon>
        <taxon>Pseudomonadati</taxon>
        <taxon>Pseudomonadota</taxon>
        <taxon>Alphaproteobacteria</taxon>
        <taxon>Hyphomicrobiales</taxon>
        <taxon>Methylobacteriaceae</taxon>
        <taxon>Methylobacterium</taxon>
    </lineage>
</organism>
<accession>A0A1I2U5G7</accession>
<gene>
    <name evidence="2" type="ORF">SAMN05192565_108194</name>
</gene>
<sequence>MRTPSRPGLVRSLAIVLAMIGAMFVAAPQGAQAAPAMVSTQVAGPAEALTQVQYGGWRHHRHHHHHRHFGHRRHFGHHYGHRRHHFGRHFGHHRHHHYGYGRRHFY</sequence>
<evidence type="ECO:0000313" key="3">
    <source>
        <dbReference type="Proteomes" id="UP000199229"/>
    </source>
</evidence>
<dbReference type="RefSeq" id="WP_091971238.1">
    <property type="nucleotide sequence ID" value="NZ_FOPM01000008.1"/>
</dbReference>
<evidence type="ECO:0000313" key="2">
    <source>
        <dbReference type="EMBL" id="SFG70917.1"/>
    </source>
</evidence>
<feature type="chain" id="PRO_5011498579" evidence="1">
    <location>
        <begin position="34"/>
        <end position="106"/>
    </location>
</feature>
<proteinExistence type="predicted"/>
<name>A0A1I2U5G7_9HYPH</name>
<evidence type="ECO:0000256" key="1">
    <source>
        <dbReference type="SAM" id="SignalP"/>
    </source>
</evidence>